<dbReference type="GO" id="GO:0008483">
    <property type="term" value="F:transaminase activity"/>
    <property type="evidence" value="ECO:0007669"/>
    <property type="project" value="UniProtKB-KW"/>
</dbReference>
<keyword evidence="4" id="KW-0808">Transferase</keyword>
<evidence type="ECO:0000256" key="3">
    <source>
        <dbReference type="ARBA" id="ARBA00022576"/>
    </source>
</evidence>
<keyword evidence="5" id="KW-0663">Pyridoxal phosphate</keyword>
<dbReference type="InterPro" id="IPR050596">
    <property type="entry name" value="AspAT/PAT-like"/>
</dbReference>
<dbReference type="Gene3D" id="3.90.1150.10">
    <property type="entry name" value="Aspartate Aminotransferase, domain 1"/>
    <property type="match status" value="1"/>
</dbReference>
<evidence type="ECO:0000256" key="2">
    <source>
        <dbReference type="ARBA" id="ARBA00007441"/>
    </source>
</evidence>
<name>A0A0F9QVS5_9ZZZZ</name>
<evidence type="ECO:0000256" key="1">
    <source>
        <dbReference type="ARBA" id="ARBA00001933"/>
    </source>
</evidence>
<evidence type="ECO:0000256" key="4">
    <source>
        <dbReference type="ARBA" id="ARBA00022679"/>
    </source>
</evidence>
<comment type="caution">
    <text evidence="7">The sequence shown here is derived from an EMBL/GenBank/DDBJ whole genome shotgun (WGS) entry which is preliminary data.</text>
</comment>
<accession>A0A0F9QVS5</accession>
<organism evidence="7">
    <name type="scientific">marine sediment metagenome</name>
    <dbReference type="NCBI Taxonomy" id="412755"/>
    <lineage>
        <taxon>unclassified sequences</taxon>
        <taxon>metagenomes</taxon>
        <taxon>ecological metagenomes</taxon>
    </lineage>
</organism>
<dbReference type="AlphaFoldDB" id="A0A0F9QVS5"/>
<comment type="similarity">
    <text evidence="2">Belongs to the class-I pyridoxal-phosphate-dependent aminotransferase family.</text>
</comment>
<dbReference type="PANTHER" id="PTHR46383">
    <property type="entry name" value="ASPARTATE AMINOTRANSFERASE"/>
    <property type="match status" value="1"/>
</dbReference>
<gene>
    <name evidence="7" type="ORF">LCGC14_0671930</name>
</gene>
<dbReference type="InterPro" id="IPR004839">
    <property type="entry name" value="Aminotransferase_I/II_large"/>
</dbReference>
<comment type="cofactor">
    <cofactor evidence="1">
        <name>pyridoxal 5'-phosphate</name>
        <dbReference type="ChEBI" id="CHEBI:597326"/>
    </cofactor>
</comment>
<dbReference type="InterPro" id="IPR015424">
    <property type="entry name" value="PyrdxlP-dep_Trfase"/>
</dbReference>
<dbReference type="InterPro" id="IPR015422">
    <property type="entry name" value="PyrdxlP-dep_Trfase_small"/>
</dbReference>
<dbReference type="GO" id="GO:0006520">
    <property type="term" value="P:amino acid metabolic process"/>
    <property type="evidence" value="ECO:0007669"/>
    <property type="project" value="InterPro"/>
</dbReference>
<evidence type="ECO:0000259" key="6">
    <source>
        <dbReference type="Pfam" id="PF00155"/>
    </source>
</evidence>
<dbReference type="InterPro" id="IPR015421">
    <property type="entry name" value="PyrdxlP-dep_Trfase_major"/>
</dbReference>
<dbReference type="CDD" id="cd00609">
    <property type="entry name" value="AAT_like"/>
    <property type="match status" value="1"/>
</dbReference>
<sequence length="383" mass="43092">MKEISKRVSKAPKSAIRELFNLAAGRKDVISLGIGQPDFNTPELAIKGNINALKKNITMYAPTRGVPELLELLEKKAANFNKINVNWEENIIVTNGGSQAITLAFASIFNPGDELIISSPNFVSYFYCALFFNVKVIEVERNKDFSPNIEGIRNSITDKTKAILINSPNNPTGHALNLKQLNEIVEIVIENDLYLISDEVYERYIYEGVNHTSPASLNGMFERTITINAMSKSFSATGFRLGYAIASKKIINLMEKFHQYTVAGTNHAAQYGFIEALKMDPNYFNEIWVSFDDRRNFVHNRLKEIGFDVTKPLGAFYIMPSTQKFNINGTQFSQDLMKNCAVAVVPGGIFGSFSNKKIRISYATEMENLEKAMERIEKFVKTL</sequence>
<dbReference type="Gene3D" id="3.40.640.10">
    <property type="entry name" value="Type I PLP-dependent aspartate aminotransferase-like (Major domain)"/>
    <property type="match status" value="1"/>
</dbReference>
<evidence type="ECO:0000313" key="7">
    <source>
        <dbReference type="EMBL" id="KKN46549.1"/>
    </source>
</evidence>
<proteinExistence type="inferred from homology"/>
<reference evidence="7" key="1">
    <citation type="journal article" date="2015" name="Nature">
        <title>Complex archaea that bridge the gap between prokaryotes and eukaryotes.</title>
        <authorList>
            <person name="Spang A."/>
            <person name="Saw J.H."/>
            <person name="Jorgensen S.L."/>
            <person name="Zaremba-Niedzwiedzka K."/>
            <person name="Martijn J."/>
            <person name="Lind A.E."/>
            <person name="van Eijk R."/>
            <person name="Schleper C."/>
            <person name="Guy L."/>
            <person name="Ettema T.J."/>
        </authorList>
    </citation>
    <scope>NUCLEOTIDE SEQUENCE</scope>
</reference>
<keyword evidence="3" id="KW-0032">Aminotransferase</keyword>
<protein>
    <recommendedName>
        <fullName evidence="6">Aminotransferase class I/classII large domain-containing protein</fullName>
    </recommendedName>
</protein>
<dbReference type="SUPFAM" id="SSF53383">
    <property type="entry name" value="PLP-dependent transferases"/>
    <property type="match status" value="1"/>
</dbReference>
<dbReference type="Pfam" id="PF00155">
    <property type="entry name" value="Aminotran_1_2"/>
    <property type="match status" value="1"/>
</dbReference>
<evidence type="ECO:0000256" key="5">
    <source>
        <dbReference type="ARBA" id="ARBA00022898"/>
    </source>
</evidence>
<dbReference type="EMBL" id="LAZR01001324">
    <property type="protein sequence ID" value="KKN46549.1"/>
    <property type="molecule type" value="Genomic_DNA"/>
</dbReference>
<dbReference type="PANTHER" id="PTHR46383:SF3">
    <property type="entry name" value="ASPARTATE AMINOTRANSFERASE-RELATED"/>
    <property type="match status" value="1"/>
</dbReference>
<dbReference type="GO" id="GO:0030170">
    <property type="term" value="F:pyridoxal phosphate binding"/>
    <property type="evidence" value="ECO:0007669"/>
    <property type="project" value="InterPro"/>
</dbReference>
<feature type="domain" description="Aminotransferase class I/classII large" evidence="6">
    <location>
        <begin position="27"/>
        <end position="376"/>
    </location>
</feature>